<comment type="caution">
    <text evidence="3">The sequence shown here is derived from an EMBL/GenBank/DDBJ whole genome shotgun (WGS) entry which is preliminary data.</text>
</comment>
<accession>A0AAW1XC53</accession>
<evidence type="ECO:0000313" key="4">
    <source>
        <dbReference type="Proteomes" id="UP001457282"/>
    </source>
</evidence>
<feature type="region of interest" description="Disordered" evidence="1">
    <location>
        <begin position="139"/>
        <end position="212"/>
    </location>
</feature>
<feature type="compositionally biased region" description="Polar residues" evidence="1">
    <location>
        <begin position="162"/>
        <end position="188"/>
    </location>
</feature>
<evidence type="ECO:0000259" key="2">
    <source>
        <dbReference type="Pfam" id="PF13456"/>
    </source>
</evidence>
<dbReference type="InterPro" id="IPR012337">
    <property type="entry name" value="RNaseH-like_sf"/>
</dbReference>
<dbReference type="GO" id="GO:0004523">
    <property type="term" value="F:RNA-DNA hybrid ribonuclease activity"/>
    <property type="evidence" value="ECO:0007669"/>
    <property type="project" value="InterPro"/>
</dbReference>
<organism evidence="3 4">
    <name type="scientific">Rubus argutus</name>
    <name type="common">Southern blackberry</name>
    <dbReference type="NCBI Taxonomy" id="59490"/>
    <lineage>
        <taxon>Eukaryota</taxon>
        <taxon>Viridiplantae</taxon>
        <taxon>Streptophyta</taxon>
        <taxon>Embryophyta</taxon>
        <taxon>Tracheophyta</taxon>
        <taxon>Spermatophyta</taxon>
        <taxon>Magnoliopsida</taxon>
        <taxon>eudicotyledons</taxon>
        <taxon>Gunneridae</taxon>
        <taxon>Pentapetalae</taxon>
        <taxon>rosids</taxon>
        <taxon>fabids</taxon>
        <taxon>Rosales</taxon>
        <taxon>Rosaceae</taxon>
        <taxon>Rosoideae</taxon>
        <taxon>Rosoideae incertae sedis</taxon>
        <taxon>Rubus</taxon>
    </lineage>
</organism>
<dbReference type="AlphaFoldDB" id="A0AAW1XC53"/>
<reference evidence="3 4" key="1">
    <citation type="journal article" date="2023" name="G3 (Bethesda)">
        <title>A chromosome-length genome assembly and annotation of blackberry (Rubus argutus, cv. 'Hillquist').</title>
        <authorList>
            <person name="Bruna T."/>
            <person name="Aryal R."/>
            <person name="Dudchenko O."/>
            <person name="Sargent D.J."/>
            <person name="Mead D."/>
            <person name="Buti M."/>
            <person name="Cavallini A."/>
            <person name="Hytonen T."/>
            <person name="Andres J."/>
            <person name="Pham M."/>
            <person name="Weisz D."/>
            <person name="Mascagni F."/>
            <person name="Usai G."/>
            <person name="Natali L."/>
            <person name="Bassil N."/>
            <person name="Fernandez G.E."/>
            <person name="Lomsadze A."/>
            <person name="Armour M."/>
            <person name="Olukolu B."/>
            <person name="Poorten T."/>
            <person name="Britton C."/>
            <person name="Davik J."/>
            <person name="Ashrafi H."/>
            <person name="Aiden E.L."/>
            <person name="Borodovsky M."/>
            <person name="Worthington M."/>
        </authorList>
    </citation>
    <scope>NUCLEOTIDE SEQUENCE [LARGE SCALE GENOMIC DNA]</scope>
    <source>
        <strain evidence="3">PI 553951</strain>
    </source>
</reference>
<dbReference type="PANTHER" id="PTHR47074:SF73">
    <property type="entry name" value="OS04G0448401 PROTEIN"/>
    <property type="match status" value="1"/>
</dbReference>
<dbReference type="EMBL" id="JBEDUW010000004">
    <property type="protein sequence ID" value="KAK9934147.1"/>
    <property type="molecule type" value="Genomic_DNA"/>
</dbReference>
<evidence type="ECO:0000313" key="3">
    <source>
        <dbReference type="EMBL" id="KAK9934147.1"/>
    </source>
</evidence>
<dbReference type="Pfam" id="PF13456">
    <property type="entry name" value="RVT_3"/>
    <property type="match status" value="1"/>
</dbReference>
<dbReference type="Gene3D" id="3.30.420.10">
    <property type="entry name" value="Ribonuclease H-like superfamily/Ribonuclease H"/>
    <property type="match status" value="1"/>
</dbReference>
<gene>
    <name evidence="3" type="ORF">M0R45_021301</name>
</gene>
<evidence type="ECO:0000256" key="1">
    <source>
        <dbReference type="SAM" id="MobiDB-lite"/>
    </source>
</evidence>
<dbReference type="SUPFAM" id="SSF53098">
    <property type="entry name" value="Ribonuclease H-like"/>
    <property type="match status" value="1"/>
</dbReference>
<keyword evidence="4" id="KW-1185">Reference proteome</keyword>
<feature type="compositionally biased region" description="Polar residues" evidence="1">
    <location>
        <begin position="200"/>
        <end position="212"/>
    </location>
</feature>
<dbReference type="GO" id="GO:0003676">
    <property type="term" value="F:nucleic acid binding"/>
    <property type="evidence" value="ECO:0007669"/>
    <property type="project" value="InterPro"/>
</dbReference>
<dbReference type="InterPro" id="IPR036397">
    <property type="entry name" value="RNaseH_sf"/>
</dbReference>
<name>A0AAW1XC53_RUBAR</name>
<proteinExistence type="predicted"/>
<dbReference type="Proteomes" id="UP001457282">
    <property type="component" value="Unassembled WGS sequence"/>
</dbReference>
<feature type="domain" description="RNase H type-1" evidence="2">
    <location>
        <begin position="250"/>
        <end position="370"/>
    </location>
</feature>
<dbReference type="InterPro" id="IPR044730">
    <property type="entry name" value="RNase_H-like_dom_plant"/>
</dbReference>
<sequence>MCPMCDMAPESIEHLFLQCSGAVCAWFTSELNYKVDLQSIDTFDKWFENIICIMENRTASKEEFLTKIVFFLWEIWKARNAFVYDVVPFNSISVARKASLAALEFNTCKHHQVPLVDRQNQTPQSQVSITHVSLTSFSSPPLESTSHPHLEASPDPNHTHIHTSPNHNTPSHNPYPSNPIHPSTSVTHCHNHIPHDQVHSIPSHNYQNQHSQPIHRTNLQLPNHRSSFFTINNKSNLRWSPPPPGHIKINFDAAWINETKLTGIGVLARDCHGSLIDGSSLLCLSGSPLEAEARAALTAVTLANKFHHVPIIFESDSKVLVDCISMNDSAQNWKIAPIISKINHSTTLNGRAVWLWIHREANSVADLVASLVVRKKCPVVWIDRPPSSLVGVLSRDGLPCPPQVQHEGGCH</sequence>
<dbReference type="InterPro" id="IPR002156">
    <property type="entry name" value="RNaseH_domain"/>
</dbReference>
<dbReference type="PANTHER" id="PTHR47074">
    <property type="entry name" value="BNAC02G40300D PROTEIN"/>
    <property type="match status" value="1"/>
</dbReference>
<dbReference type="CDD" id="cd06222">
    <property type="entry name" value="RNase_H_like"/>
    <property type="match status" value="1"/>
</dbReference>
<protein>
    <recommendedName>
        <fullName evidence="2">RNase H type-1 domain-containing protein</fullName>
    </recommendedName>
</protein>
<dbReference type="InterPro" id="IPR052929">
    <property type="entry name" value="RNase_H-like_EbsB-rel"/>
</dbReference>